<evidence type="ECO:0000313" key="2">
    <source>
        <dbReference type="EMBL" id="XBX81375.1"/>
    </source>
</evidence>
<feature type="transmembrane region" description="Helical" evidence="1">
    <location>
        <begin position="219"/>
        <end position="240"/>
    </location>
</feature>
<sequence length="327" mass="35696">MTDLTDRYIWAAIRSVPIAQRADLERELRERIGDETDALVEQGRTEAEAERTALTELGDPVALAADYVDRPLHLIGPKYYLMWWRLLKLLLAVVLPFVALGSAIAQAVSGAPAGGIVGGVIGLTLSVAVHIAFWTTFVFAMVERLPARQGQRPIEVPWTVDQLPALADPAKASRLGDLIASLVFLAVFAVALVWQQFGIPWVPELQQVPLLQPELWSFWLPYFLGLIVLEALFAVAVYLLGWTWWLAAVNLVLNAAFVIPAVWLFLTGQLVSEPALEAMNWPWGDSAPVIVAVIVVTVIGVAIWDVVDGAIKAARAGGARRAEAQLT</sequence>
<gene>
    <name evidence="2" type="ORF">ABIQ69_12230</name>
</gene>
<keyword evidence="1" id="KW-1133">Transmembrane helix</keyword>
<feature type="transmembrane region" description="Helical" evidence="1">
    <location>
        <begin position="86"/>
        <end position="108"/>
    </location>
</feature>
<name>A0AAU7W5X1_9MICO</name>
<evidence type="ECO:0000256" key="1">
    <source>
        <dbReference type="SAM" id="Phobius"/>
    </source>
</evidence>
<keyword evidence="1" id="KW-0812">Transmembrane</keyword>
<dbReference type="NCBIfam" id="NF038403">
    <property type="entry name" value="perm_prefix_1"/>
    <property type="match status" value="1"/>
</dbReference>
<organism evidence="2">
    <name type="scientific">Agromyces sp. G08B096</name>
    <dbReference type="NCBI Taxonomy" id="3156399"/>
    <lineage>
        <taxon>Bacteria</taxon>
        <taxon>Bacillati</taxon>
        <taxon>Actinomycetota</taxon>
        <taxon>Actinomycetes</taxon>
        <taxon>Micrococcales</taxon>
        <taxon>Microbacteriaceae</taxon>
        <taxon>Agromyces</taxon>
    </lineage>
</organism>
<dbReference type="InterPro" id="IPR047928">
    <property type="entry name" value="Perm_prefix_1"/>
</dbReference>
<dbReference type="AlphaFoldDB" id="A0AAU7W5X1"/>
<protein>
    <submittedName>
        <fullName evidence="2">Permease prefix domain 1-containing protein</fullName>
    </submittedName>
</protein>
<reference evidence="2" key="1">
    <citation type="submission" date="2024-05" db="EMBL/GenBank/DDBJ databases">
        <authorList>
            <person name="Yu L."/>
        </authorList>
    </citation>
    <scope>NUCLEOTIDE SEQUENCE</scope>
    <source>
        <strain evidence="2">G08B096</strain>
    </source>
</reference>
<feature type="transmembrane region" description="Helical" evidence="1">
    <location>
        <begin position="247"/>
        <end position="266"/>
    </location>
</feature>
<feature type="transmembrane region" description="Helical" evidence="1">
    <location>
        <begin position="286"/>
        <end position="307"/>
    </location>
</feature>
<feature type="transmembrane region" description="Helical" evidence="1">
    <location>
        <begin position="178"/>
        <end position="199"/>
    </location>
</feature>
<accession>A0AAU7W5X1</accession>
<proteinExistence type="predicted"/>
<dbReference type="RefSeq" id="WP_350347397.1">
    <property type="nucleotide sequence ID" value="NZ_CP158374.1"/>
</dbReference>
<feature type="transmembrane region" description="Helical" evidence="1">
    <location>
        <begin position="120"/>
        <end position="142"/>
    </location>
</feature>
<dbReference type="EMBL" id="CP158374">
    <property type="protein sequence ID" value="XBX81375.1"/>
    <property type="molecule type" value="Genomic_DNA"/>
</dbReference>
<keyword evidence="1" id="KW-0472">Membrane</keyword>